<dbReference type="AlphaFoldDB" id="A0A0P1ARE4"/>
<protein>
    <submittedName>
        <fullName evidence="2">M-phase-specific PLK1-interacting protein-like</fullName>
    </submittedName>
</protein>
<dbReference type="OrthoDB" id="125454at2759"/>
<keyword evidence="3" id="KW-1185">Reference proteome</keyword>
<dbReference type="RefSeq" id="XP_024580378.1">
    <property type="nucleotide sequence ID" value="XM_024730064.1"/>
</dbReference>
<accession>A0A0P1ARE4</accession>
<dbReference type="EMBL" id="CCYD01000810">
    <property type="protein sequence ID" value="CEG44009.1"/>
    <property type="molecule type" value="Genomic_DNA"/>
</dbReference>
<feature type="region of interest" description="Disordered" evidence="1">
    <location>
        <begin position="46"/>
        <end position="86"/>
    </location>
</feature>
<evidence type="ECO:0000313" key="2">
    <source>
        <dbReference type="EMBL" id="CEG44009.1"/>
    </source>
</evidence>
<reference evidence="3" key="1">
    <citation type="submission" date="2014-09" db="EMBL/GenBank/DDBJ databases">
        <authorList>
            <person name="Sharma Rahul"/>
            <person name="Thines Marco"/>
        </authorList>
    </citation>
    <scope>NUCLEOTIDE SEQUENCE [LARGE SCALE GENOMIC DNA]</scope>
</reference>
<dbReference type="Proteomes" id="UP000054928">
    <property type="component" value="Unassembled WGS sequence"/>
</dbReference>
<name>A0A0P1ARE4_PLAHL</name>
<dbReference type="OMA" id="QNRSHNR"/>
<dbReference type="GeneID" id="36409337"/>
<evidence type="ECO:0000313" key="3">
    <source>
        <dbReference type="Proteomes" id="UP000054928"/>
    </source>
</evidence>
<evidence type="ECO:0000256" key="1">
    <source>
        <dbReference type="SAM" id="MobiDB-lite"/>
    </source>
</evidence>
<organism evidence="2 3">
    <name type="scientific">Plasmopara halstedii</name>
    <name type="common">Downy mildew of sunflower</name>
    <dbReference type="NCBI Taxonomy" id="4781"/>
    <lineage>
        <taxon>Eukaryota</taxon>
        <taxon>Sar</taxon>
        <taxon>Stramenopiles</taxon>
        <taxon>Oomycota</taxon>
        <taxon>Peronosporomycetes</taxon>
        <taxon>Peronosporales</taxon>
        <taxon>Peronosporaceae</taxon>
        <taxon>Plasmopara</taxon>
    </lineage>
</organism>
<proteinExistence type="predicted"/>
<sequence>MHPAPPPPSAIQCESSLPMPPQLQQMMHQMQKRQPKFQQHVPAFEISGDHRGGRGRTRGHRGIQQQKCRTNRDDRYHQTQYKRKKRPNEVVHDALKFFMPSFLEDPWKELETSEWSNVKDEAAVKTEYTGAQHREEMRVQEIQHSGRKDGPGRVLFQPSFLEDPWMHLVQ</sequence>